<evidence type="ECO:0000313" key="2">
    <source>
        <dbReference type="Proteomes" id="UP000095281"/>
    </source>
</evidence>
<dbReference type="Proteomes" id="UP000095281">
    <property type="component" value="Unplaced"/>
</dbReference>
<organism evidence="2 3">
    <name type="scientific">Meloidogyne hapla</name>
    <name type="common">Root-knot nematode worm</name>
    <dbReference type="NCBI Taxonomy" id="6305"/>
    <lineage>
        <taxon>Eukaryota</taxon>
        <taxon>Metazoa</taxon>
        <taxon>Ecdysozoa</taxon>
        <taxon>Nematoda</taxon>
        <taxon>Chromadorea</taxon>
        <taxon>Rhabditida</taxon>
        <taxon>Tylenchina</taxon>
        <taxon>Tylenchomorpha</taxon>
        <taxon>Tylenchoidea</taxon>
        <taxon>Meloidogynidae</taxon>
        <taxon>Meloidogyninae</taxon>
        <taxon>Meloidogyne</taxon>
    </lineage>
</organism>
<protein>
    <submittedName>
        <fullName evidence="3">Uncharacterized protein</fullName>
    </submittedName>
</protein>
<proteinExistence type="predicted"/>
<evidence type="ECO:0000256" key="1">
    <source>
        <dbReference type="SAM" id="SignalP"/>
    </source>
</evidence>
<evidence type="ECO:0000313" key="3">
    <source>
        <dbReference type="WBParaSite" id="MhA1_Contig1943.frz3.gene1"/>
    </source>
</evidence>
<name>A0A1I8BCL5_MELHA</name>
<keyword evidence="1" id="KW-0732">Signal</keyword>
<sequence length="247" mass="29323">MFLLIFFTSFLLQSQLGIGMRGSGDPYGASSSGPASSPDEPIADPSNFSLVELTVLIRTLLEIKQDDLIERDNVDKEMIIIFKEKVENVIGRFNLSGDDLANEGVNKFEELILYYNSMMNQRDEYKIIYINNHYYEDEIIELIEKRLKDFNFTMGEQRYMNFLEKCDINDKEDLIHLRKHEQNLFNCLLQYSARTFKVERNLFILWNLYTFTRKLIRSFLAFHADDSHYNNELNEYYTKNQRPMFVF</sequence>
<keyword evidence="2" id="KW-1185">Reference proteome</keyword>
<accession>A0A1I8BCL5</accession>
<dbReference type="AlphaFoldDB" id="A0A1I8BCL5"/>
<feature type="chain" id="PRO_5009315674" evidence="1">
    <location>
        <begin position="20"/>
        <end position="247"/>
    </location>
</feature>
<dbReference type="WBParaSite" id="MhA1_Contig1943.frz3.gene1">
    <property type="protein sequence ID" value="MhA1_Contig1943.frz3.gene1"/>
    <property type="gene ID" value="MhA1_Contig1943.frz3.gene1"/>
</dbReference>
<reference evidence="3" key="1">
    <citation type="submission" date="2016-11" db="UniProtKB">
        <authorList>
            <consortium name="WormBaseParasite"/>
        </authorList>
    </citation>
    <scope>IDENTIFICATION</scope>
</reference>
<feature type="signal peptide" evidence="1">
    <location>
        <begin position="1"/>
        <end position="19"/>
    </location>
</feature>